<dbReference type="GO" id="GO:0016747">
    <property type="term" value="F:acyltransferase activity, transferring groups other than amino-acyl groups"/>
    <property type="evidence" value="ECO:0007669"/>
    <property type="project" value="InterPro"/>
</dbReference>
<dbReference type="NCBIfam" id="NF002959">
    <property type="entry name" value="PRK03624.1"/>
    <property type="match status" value="1"/>
</dbReference>
<dbReference type="EMBL" id="PJNW01000002">
    <property type="protein sequence ID" value="PKR90195.1"/>
    <property type="molecule type" value="Genomic_DNA"/>
</dbReference>
<dbReference type="Proteomes" id="UP000233491">
    <property type="component" value="Unassembled WGS sequence"/>
</dbReference>
<dbReference type="Pfam" id="PF00583">
    <property type="entry name" value="Acetyltransf_1"/>
    <property type="match status" value="1"/>
</dbReference>
<reference evidence="4 5" key="1">
    <citation type="submission" date="2017-12" db="EMBL/GenBank/DDBJ databases">
        <title>Anaerobic carbon monoxide metabolism by Pleomorphomonas carboxyditropha sp. nov., a new mesophilic hydrogenogenic carboxidotroph.</title>
        <authorList>
            <person name="Esquivel-Elizondo S."/>
            <person name="Krajmalnik-Brown R."/>
        </authorList>
    </citation>
    <scope>NUCLEOTIDE SEQUENCE [LARGE SCALE GENOMIC DNA]</scope>
    <source>
        <strain evidence="4 5">R5-392</strain>
    </source>
</reference>
<dbReference type="SUPFAM" id="SSF55729">
    <property type="entry name" value="Acyl-CoA N-acyltransferases (Nat)"/>
    <property type="match status" value="1"/>
</dbReference>
<dbReference type="Gene3D" id="3.40.630.30">
    <property type="match status" value="1"/>
</dbReference>
<evidence type="ECO:0000259" key="3">
    <source>
        <dbReference type="PROSITE" id="PS51186"/>
    </source>
</evidence>
<evidence type="ECO:0000313" key="5">
    <source>
        <dbReference type="Proteomes" id="UP000233491"/>
    </source>
</evidence>
<dbReference type="PANTHER" id="PTHR43072">
    <property type="entry name" value="N-ACETYLTRANSFERASE"/>
    <property type="match status" value="1"/>
</dbReference>
<dbReference type="OrthoDB" id="1821130at2"/>
<name>A0A2N3M016_9HYPH</name>
<dbReference type="PROSITE" id="PS51186">
    <property type="entry name" value="GNAT"/>
    <property type="match status" value="1"/>
</dbReference>
<dbReference type="AlphaFoldDB" id="A0A2N3M016"/>
<comment type="caution">
    <text evidence="4">The sequence shown here is derived from an EMBL/GenBank/DDBJ whole genome shotgun (WGS) entry which is preliminary data.</text>
</comment>
<dbReference type="InterPro" id="IPR016181">
    <property type="entry name" value="Acyl_CoA_acyltransferase"/>
</dbReference>
<feature type="domain" description="N-acetyltransferase" evidence="3">
    <location>
        <begin position="1"/>
        <end position="141"/>
    </location>
</feature>
<dbReference type="InterPro" id="IPR000182">
    <property type="entry name" value="GNAT_dom"/>
</dbReference>
<proteinExistence type="predicted"/>
<keyword evidence="2" id="KW-0012">Acyltransferase</keyword>
<keyword evidence="5" id="KW-1185">Reference proteome</keyword>
<accession>A0A2N3M016</accession>
<gene>
    <name evidence="4" type="ORF">CXZ10_02055</name>
</gene>
<evidence type="ECO:0000256" key="2">
    <source>
        <dbReference type="ARBA" id="ARBA00023315"/>
    </source>
</evidence>
<dbReference type="PANTHER" id="PTHR43072:SF51">
    <property type="entry name" value="ABC SUPERFAMILY TRANSPORT PROTEIN"/>
    <property type="match status" value="1"/>
</dbReference>
<keyword evidence="1 4" id="KW-0808">Transferase</keyword>
<sequence>MVRDEREWVMALWSRCGLTRPWNDPEADMALAEATENATVLVARAEGRIVGAAMTGHDGHRGALYYLGVDPDCRRGGIGKALVRAAEAWCKTRGAPKLNLLVRNENQVVLAFYAALGYLPTNCVSLYRTLDPERAERERLEKAAWATARS</sequence>
<evidence type="ECO:0000256" key="1">
    <source>
        <dbReference type="ARBA" id="ARBA00022679"/>
    </source>
</evidence>
<protein>
    <submittedName>
        <fullName evidence="4">GNAT family acetyltransferase</fullName>
    </submittedName>
</protein>
<organism evidence="4 5">
    <name type="scientific">Pleomorphomonas diazotrophica</name>
    <dbReference type="NCBI Taxonomy" id="1166257"/>
    <lineage>
        <taxon>Bacteria</taxon>
        <taxon>Pseudomonadati</taxon>
        <taxon>Pseudomonadota</taxon>
        <taxon>Alphaproteobacteria</taxon>
        <taxon>Hyphomicrobiales</taxon>
        <taxon>Pleomorphomonadaceae</taxon>
        <taxon>Pleomorphomonas</taxon>
    </lineage>
</organism>
<dbReference type="CDD" id="cd04301">
    <property type="entry name" value="NAT_SF"/>
    <property type="match status" value="1"/>
</dbReference>
<evidence type="ECO:0000313" key="4">
    <source>
        <dbReference type="EMBL" id="PKR90195.1"/>
    </source>
</evidence>